<dbReference type="AlphaFoldDB" id="A0A845A3Y5"/>
<dbReference type="RefSeq" id="WP_131453586.1">
    <property type="nucleotide sequence ID" value="NZ_BMJK01000002.1"/>
</dbReference>
<accession>A0A845A3Y5</accession>
<evidence type="ECO:0000313" key="2">
    <source>
        <dbReference type="EMBL" id="MXO94360.1"/>
    </source>
</evidence>
<evidence type="ECO:0000256" key="1">
    <source>
        <dbReference type="SAM" id="MobiDB-lite"/>
    </source>
</evidence>
<sequence length="82" mass="7792">MIGKIIGAAAGAAAGNAARGVSGTSGAILGALAIPVARRLGFVGLLGALGAGYLVKRAADKGDLSRDPSTSAGAAHRQPGII</sequence>
<proteinExistence type="predicted"/>
<comment type="caution">
    <text evidence="2">The sequence shown here is derived from an EMBL/GenBank/DDBJ whole genome shotgun (WGS) entry which is preliminary data.</text>
</comment>
<protein>
    <submittedName>
        <fullName evidence="2">Uncharacterized protein</fullName>
    </submittedName>
</protein>
<gene>
    <name evidence="2" type="ORF">GRI62_12210</name>
</gene>
<dbReference type="EMBL" id="WTYH01000001">
    <property type="protein sequence ID" value="MXO94360.1"/>
    <property type="molecule type" value="Genomic_DNA"/>
</dbReference>
<evidence type="ECO:0000313" key="3">
    <source>
        <dbReference type="Proteomes" id="UP000460626"/>
    </source>
</evidence>
<feature type="region of interest" description="Disordered" evidence="1">
    <location>
        <begin position="62"/>
        <end position="82"/>
    </location>
</feature>
<reference evidence="2 3" key="1">
    <citation type="submission" date="2019-12" db="EMBL/GenBank/DDBJ databases">
        <title>Genomic-based taxomic classification of the family Erythrobacteraceae.</title>
        <authorList>
            <person name="Xu L."/>
        </authorList>
    </citation>
    <scope>NUCLEOTIDE SEQUENCE [LARGE SCALE GENOMIC DNA]</scope>
    <source>
        <strain evidence="2 3">RC4-10-4</strain>
    </source>
</reference>
<organism evidence="2 3">
    <name type="scientific">Aurantiacibacter arachoides</name>
    <dbReference type="NCBI Taxonomy" id="1850444"/>
    <lineage>
        <taxon>Bacteria</taxon>
        <taxon>Pseudomonadati</taxon>
        <taxon>Pseudomonadota</taxon>
        <taxon>Alphaproteobacteria</taxon>
        <taxon>Sphingomonadales</taxon>
        <taxon>Erythrobacteraceae</taxon>
        <taxon>Aurantiacibacter</taxon>
    </lineage>
</organism>
<dbReference type="Proteomes" id="UP000460626">
    <property type="component" value="Unassembled WGS sequence"/>
</dbReference>
<name>A0A845A3Y5_9SPHN</name>
<keyword evidence="3" id="KW-1185">Reference proteome</keyword>